<keyword evidence="1" id="KW-0472">Membrane</keyword>
<evidence type="ECO:0000256" key="1">
    <source>
        <dbReference type="SAM" id="Phobius"/>
    </source>
</evidence>
<keyword evidence="1" id="KW-1133">Transmembrane helix</keyword>
<dbReference type="EMBL" id="OX458332">
    <property type="protein sequence ID" value="CAI8865561.1"/>
    <property type="molecule type" value="Genomic_DNA"/>
</dbReference>
<name>A0AA35V660_METCP</name>
<evidence type="ECO:0000313" key="2">
    <source>
        <dbReference type="EMBL" id="CAI8865561.1"/>
    </source>
</evidence>
<dbReference type="AlphaFoldDB" id="A0AA35V660"/>
<accession>A0AA35V660</accession>
<gene>
    <name evidence="2" type="ORF">MCNOR_2769</name>
</gene>
<protein>
    <submittedName>
        <fullName evidence="2">Uncharacterized protein</fullName>
    </submittedName>
</protein>
<dbReference type="Proteomes" id="UP001158598">
    <property type="component" value="Chromosome"/>
</dbReference>
<evidence type="ECO:0000313" key="3">
    <source>
        <dbReference type="Proteomes" id="UP001158598"/>
    </source>
</evidence>
<proteinExistence type="predicted"/>
<organism evidence="2 3">
    <name type="scientific">Methylococcus capsulatus</name>
    <dbReference type="NCBI Taxonomy" id="414"/>
    <lineage>
        <taxon>Bacteria</taxon>
        <taxon>Pseudomonadati</taxon>
        <taxon>Pseudomonadota</taxon>
        <taxon>Gammaproteobacteria</taxon>
        <taxon>Methylococcales</taxon>
        <taxon>Methylococcaceae</taxon>
        <taxon>Methylococcus</taxon>
    </lineage>
</organism>
<feature type="transmembrane region" description="Helical" evidence="1">
    <location>
        <begin position="21"/>
        <end position="40"/>
    </location>
</feature>
<keyword evidence="1" id="KW-0812">Transmembrane</keyword>
<reference evidence="2" key="1">
    <citation type="submission" date="2023-03" db="EMBL/GenBank/DDBJ databases">
        <authorList>
            <person name="Pearce D."/>
        </authorList>
    </citation>
    <scope>NUCLEOTIDE SEQUENCE</scope>
    <source>
        <strain evidence="2">Mc</strain>
    </source>
</reference>
<sequence>MARLGGDRRSKGADTAFLPNGRTFLTLYLGVVSFLALQWAECYS</sequence>